<dbReference type="Pfam" id="PF01068">
    <property type="entry name" value="DNA_ligase_A_M"/>
    <property type="match status" value="1"/>
</dbReference>
<dbReference type="Proteomes" id="UP001357223">
    <property type="component" value="Chromosome"/>
</dbReference>
<dbReference type="Gene3D" id="3.30.1490.70">
    <property type="match status" value="1"/>
</dbReference>
<evidence type="ECO:0000313" key="2">
    <source>
        <dbReference type="EMBL" id="WVX83497.1"/>
    </source>
</evidence>
<feature type="domain" description="ATP-dependent DNA ligase family profile" evidence="1">
    <location>
        <begin position="12"/>
        <end position="46"/>
    </location>
</feature>
<name>A0ABZ2CND4_9BACI</name>
<dbReference type="RefSeq" id="WP_338452381.1">
    <property type="nucleotide sequence ID" value="NZ_CP137640.1"/>
</dbReference>
<evidence type="ECO:0000313" key="3">
    <source>
        <dbReference type="Proteomes" id="UP001357223"/>
    </source>
</evidence>
<proteinExistence type="predicted"/>
<dbReference type="SUPFAM" id="SSF56091">
    <property type="entry name" value="DNA ligase/mRNA capping enzyme, catalytic domain"/>
    <property type="match status" value="1"/>
</dbReference>
<protein>
    <recommendedName>
        <fullName evidence="1">ATP-dependent DNA ligase family profile domain-containing protein</fullName>
    </recommendedName>
</protein>
<accession>A0ABZ2CND4</accession>
<gene>
    <name evidence="2" type="ORF">R4Z09_11130</name>
</gene>
<sequence length="87" mass="9839">MKVQWMVGNGESYFDVVRKNNLKGIVLKKADSKYKIGSRSHDWLKVINYQYVDTYITGLSKNLFGLLLAVEQDGKSKPGGIYGVHET</sequence>
<dbReference type="InterPro" id="IPR012310">
    <property type="entry name" value="DNA_ligase_ATP-dep_cent"/>
</dbReference>
<keyword evidence="3" id="KW-1185">Reference proteome</keyword>
<organism evidence="2 3">
    <name type="scientific">Niallia oryzisoli</name>
    <dbReference type="NCBI Taxonomy" id="1737571"/>
    <lineage>
        <taxon>Bacteria</taxon>
        <taxon>Bacillati</taxon>
        <taxon>Bacillota</taxon>
        <taxon>Bacilli</taxon>
        <taxon>Bacillales</taxon>
        <taxon>Bacillaceae</taxon>
        <taxon>Niallia</taxon>
    </lineage>
</organism>
<reference evidence="2 3" key="1">
    <citation type="submission" date="2023-10" db="EMBL/GenBank/DDBJ databases">
        <title>Niallia locisalis sp.nov. isolated from a salt pond sample.</title>
        <authorList>
            <person name="Li X.-J."/>
            <person name="Dong L."/>
        </authorList>
    </citation>
    <scope>NUCLEOTIDE SEQUENCE [LARGE SCALE GENOMIC DNA]</scope>
    <source>
        <strain evidence="2 3">DSM 29761</strain>
    </source>
</reference>
<evidence type="ECO:0000259" key="1">
    <source>
        <dbReference type="Pfam" id="PF01068"/>
    </source>
</evidence>
<dbReference type="EMBL" id="CP137640">
    <property type="protein sequence ID" value="WVX83497.1"/>
    <property type="molecule type" value="Genomic_DNA"/>
</dbReference>